<protein>
    <submittedName>
        <fullName evidence="3">Trihelix transcription factor ASR3</fullName>
    </submittedName>
</protein>
<gene>
    <name evidence="3" type="ORF">OLEA9_A048168</name>
</gene>
<dbReference type="Pfam" id="PF13837">
    <property type="entry name" value="Myb_DNA-bind_4"/>
    <property type="match status" value="1"/>
</dbReference>
<feature type="compositionally biased region" description="Basic residues" evidence="1">
    <location>
        <begin position="160"/>
        <end position="169"/>
    </location>
</feature>
<evidence type="ECO:0000313" key="3">
    <source>
        <dbReference type="EMBL" id="CAA3017665.1"/>
    </source>
</evidence>
<evidence type="ECO:0000313" key="4">
    <source>
        <dbReference type="Proteomes" id="UP000594638"/>
    </source>
</evidence>
<proteinExistence type="predicted"/>
<reference evidence="3 4" key="1">
    <citation type="submission" date="2019-12" db="EMBL/GenBank/DDBJ databases">
        <authorList>
            <person name="Alioto T."/>
            <person name="Alioto T."/>
            <person name="Gomez Garrido J."/>
        </authorList>
    </citation>
    <scope>NUCLEOTIDE SEQUENCE [LARGE SCALE GENOMIC DNA]</scope>
</reference>
<dbReference type="EMBL" id="CACTIH010007726">
    <property type="protein sequence ID" value="CAA3017665.1"/>
    <property type="molecule type" value="Genomic_DNA"/>
</dbReference>
<dbReference type="PROSITE" id="PS50090">
    <property type="entry name" value="MYB_LIKE"/>
    <property type="match status" value="1"/>
</dbReference>
<dbReference type="OrthoDB" id="1927263at2759"/>
<dbReference type="InterPro" id="IPR001005">
    <property type="entry name" value="SANT/Myb"/>
</dbReference>
<dbReference type="Gramene" id="OE9A048168T1">
    <property type="protein sequence ID" value="OE9A048168C1"/>
    <property type="gene ID" value="OE9A048168"/>
</dbReference>
<organism evidence="3 4">
    <name type="scientific">Olea europaea subsp. europaea</name>
    <dbReference type="NCBI Taxonomy" id="158383"/>
    <lineage>
        <taxon>Eukaryota</taxon>
        <taxon>Viridiplantae</taxon>
        <taxon>Streptophyta</taxon>
        <taxon>Embryophyta</taxon>
        <taxon>Tracheophyta</taxon>
        <taxon>Spermatophyta</taxon>
        <taxon>Magnoliopsida</taxon>
        <taxon>eudicotyledons</taxon>
        <taxon>Gunneridae</taxon>
        <taxon>Pentapetalae</taxon>
        <taxon>asterids</taxon>
        <taxon>lamiids</taxon>
        <taxon>Lamiales</taxon>
        <taxon>Oleaceae</taxon>
        <taxon>Oleeae</taxon>
        <taxon>Olea</taxon>
    </lineage>
</organism>
<dbReference type="AlphaFoldDB" id="A0A8S0UJB4"/>
<feature type="region of interest" description="Disordered" evidence="1">
    <location>
        <begin position="134"/>
        <end position="169"/>
    </location>
</feature>
<accession>A0A8S0UJB4</accession>
<comment type="caution">
    <text evidence="3">The sequence shown here is derived from an EMBL/GenBank/DDBJ whole genome shotgun (WGS) entry which is preliminary data.</text>
</comment>
<dbReference type="PANTHER" id="PTHR33492:SF4">
    <property type="entry name" value="OS02G0174300 PROTEIN"/>
    <property type="match status" value="1"/>
</dbReference>
<sequence length="281" mass="31669">MEEQSGGSRRTRSQAAPDWTVQESVILINEINAVESEWGGTLPSFQKWQQIVENCNALEVNRTLNQCKRKWDALLNEYKRLKNEGDVGGANGSLDIEVFRAIDSCVKAKGKKSDSHGTAAEIEVETVAEVQSVMDTDPDSDPEAQGPPTTFFLETGTKKQGQRMKRQKRKIQRLNPWGYVTSGKIMLEQSSRNEKMYSSADEESNVETKEETLAQILRENAMQVNAILEGNLAEDVEYRLADLKNMDAVQIDFARRQGDKLIDHFGKISDILNQLCDLVRQ</sequence>
<dbReference type="InterPro" id="IPR044822">
    <property type="entry name" value="Myb_DNA-bind_4"/>
</dbReference>
<dbReference type="Proteomes" id="UP000594638">
    <property type="component" value="Unassembled WGS sequence"/>
</dbReference>
<name>A0A8S0UJB4_OLEEU</name>
<dbReference type="PANTHER" id="PTHR33492">
    <property type="entry name" value="OSJNBA0043A12.37 PROTEIN-RELATED"/>
    <property type="match status" value="1"/>
</dbReference>
<dbReference type="Gene3D" id="1.10.10.60">
    <property type="entry name" value="Homeodomain-like"/>
    <property type="match status" value="1"/>
</dbReference>
<feature type="domain" description="Myb-like" evidence="2">
    <location>
        <begin position="19"/>
        <end position="75"/>
    </location>
</feature>
<evidence type="ECO:0000259" key="2">
    <source>
        <dbReference type="PROSITE" id="PS50090"/>
    </source>
</evidence>
<evidence type="ECO:0000256" key="1">
    <source>
        <dbReference type="SAM" id="MobiDB-lite"/>
    </source>
</evidence>
<keyword evidence="4" id="KW-1185">Reference proteome</keyword>